<feature type="non-terminal residue" evidence="1">
    <location>
        <position position="1"/>
    </location>
</feature>
<proteinExistence type="predicted"/>
<sequence length="125" mass="13946">QIISSLHQQFSMTDLSSLNYFVGIFVTCKYAVEILEQAHMVNCNPSRTPIDTESKMGKDEPHLSAIKRILRYVQGTLDHGSQLFLSFTTSSVAYSDADWAGYQTTRRSTSEAEYHGVANAVTETC</sequence>
<name>A0A699L417_TANCI</name>
<reference evidence="1" key="1">
    <citation type="journal article" date="2019" name="Sci. Rep.">
        <title>Draft genome of Tanacetum cinerariifolium, the natural source of mosquito coil.</title>
        <authorList>
            <person name="Yamashiro T."/>
            <person name="Shiraishi A."/>
            <person name="Satake H."/>
            <person name="Nakayama K."/>
        </authorList>
    </citation>
    <scope>NUCLEOTIDE SEQUENCE</scope>
</reference>
<dbReference type="AlphaFoldDB" id="A0A699L417"/>
<evidence type="ECO:0000313" key="1">
    <source>
        <dbReference type="EMBL" id="GFB18084.1"/>
    </source>
</evidence>
<protein>
    <submittedName>
        <fullName evidence="1">Ribonuclease H-like domain-containing protein</fullName>
    </submittedName>
</protein>
<dbReference type="EMBL" id="BKCJ010569584">
    <property type="protein sequence ID" value="GFB18084.1"/>
    <property type="molecule type" value="Genomic_DNA"/>
</dbReference>
<comment type="caution">
    <text evidence="1">The sequence shown here is derived from an EMBL/GenBank/DDBJ whole genome shotgun (WGS) entry which is preliminary data.</text>
</comment>
<accession>A0A699L417</accession>
<gene>
    <name evidence="1" type="ORF">Tci_690055</name>
</gene>
<dbReference type="PANTHER" id="PTHR11439:SF450">
    <property type="entry name" value="REVERSE TRANSCRIPTASE TY1_COPIA-TYPE DOMAIN-CONTAINING PROTEIN"/>
    <property type="match status" value="1"/>
</dbReference>
<dbReference type="PANTHER" id="PTHR11439">
    <property type="entry name" value="GAG-POL-RELATED RETROTRANSPOSON"/>
    <property type="match status" value="1"/>
</dbReference>
<organism evidence="1">
    <name type="scientific">Tanacetum cinerariifolium</name>
    <name type="common">Dalmatian daisy</name>
    <name type="synonym">Chrysanthemum cinerariifolium</name>
    <dbReference type="NCBI Taxonomy" id="118510"/>
    <lineage>
        <taxon>Eukaryota</taxon>
        <taxon>Viridiplantae</taxon>
        <taxon>Streptophyta</taxon>
        <taxon>Embryophyta</taxon>
        <taxon>Tracheophyta</taxon>
        <taxon>Spermatophyta</taxon>
        <taxon>Magnoliopsida</taxon>
        <taxon>eudicotyledons</taxon>
        <taxon>Gunneridae</taxon>
        <taxon>Pentapetalae</taxon>
        <taxon>asterids</taxon>
        <taxon>campanulids</taxon>
        <taxon>Asterales</taxon>
        <taxon>Asteraceae</taxon>
        <taxon>Asteroideae</taxon>
        <taxon>Anthemideae</taxon>
        <taxon>Anthemidinae</taxon>
        <taxon>Tanacetum</taxon>
    </lineage>
</organism>